<name>A0ABW2QPM1_9BURK</name>
<dbReference type="RefSeq" id="WP_382227667.1">
    <property type="nucleotide sequence ID" value="NZ_JBHTCA010000029.1"/>
</dbReference>
<comment type="similarity">
    <text evidence="1">Belongs to the bacterial histone-like protein family.</text>
</comment>
<keyword evidence="5" id="KW-1185">Reference proteome</keyword>
<dbReference type="SUPFAM" id="SSF47729">
    <property type="entry name" value="IHF-like DNA-binding proteins"/>
    <property type="match status" value="1"/>
</dbReference>
<evidence type="ECO:0000256" key="3">
    <source>
        <dbReference type="SAM" id="MobiDB-lite"/>
    </source>
</evidence>
<gene>
    <name evidence="4" type="ORF">ACFQPB_21050</name>
</gene>
<evidence type="ECO:0000313" key="5">
    <source>
        <dbReference type="Proteomes" id="UP001596501"/>
    </source>
</evidence>
<dbReference type="InterPro" id="IPR000119">
    <property type="entry name" value="Hist_DNA-bd"/>
</dbReference>
<dbReference type="Proteomes" id="UP001596501">
    <property type="component" value="Unassembled WGS sequence"/>
</dbReference>
<dbReference type="GO" id="GO:0003677">
    <property type="term" value="F:DNA binding"/>
    <property type="evidence" value="ECO:0007669"/>
    <property type="project" value="UniProtKB-KW"/>
</dbReference>
<dbReference type="Gene3D" id="4.10.520.10">
    <property type="entry name" value="IHF-like DNA-binding proteins"/>
    <property type="match status" value="1"/>
</dbReference>
<evidence type="ECO:0000313" key="4">
    <source>
        <dbReference type="EMBL" id="MFC7411354.1"/>
    </source>
</evidence>
<dbReference type="InterPro" id="IPR010992">
    <property type="entry name" value="IHF-like_DNA-bd_dom_sf"/>
</dbReference>
<comment type="caution">
    <text evidence="4">The sequence shown here is derived from an EMBL/GenBank/DDBJ whole genome shotgun (WGS) entry which is preliminary data.</text>
</comment>
<evidence type="ECO:0000256" key="2">
    <source>
        <dbReference type="ARBA" id="ARBA00023125"/>
    </source>
</evidence>
<dbReference type="Pfam" id="PF00216">
    <property type="entry name" value="Bac_DNA_binding"/>
    <property type="match status" value="1"/>
</dbReference>
<evidence type="ECO:0000256" key="1">
    <source>
        <dbReference type="ARBA" id="ARBA00010529"/>
    </source>
</evidence>
<dbReference type="CDD" id="cd13834">
    <property type="entry name" value="HU_like"/>
    <property type="match status" value="1"/>
</dbReference>
<accession>A0ABW2QPM1</accession>
<proteinExistence type="inferred from homology"/>
<feature type="region of interest" description="Disordered" evidence="3">
    <location>
        <begin position="1"/>
        <end position="26"/>
    </location>
</feature>
<reference evidence="5" key="1">
    <citation type="journal article" date="2019" name="Int. J. Syst. Evol. Microbiol.">
        <title>The Global Catalogue of Microorganisms (GCM) 10K type strain sequencing project: providing services to taxonomists for standard genome sequencing and annotation.</title>
        <authorList>
            <consortium name="The Broad Institute Genomics Platform"/>
            <consortium name="The Broad Institute Genome Sequencing Center for Infectious Disease"/>
            <person name="Wu L."/>
            <person name="Ma J."/>
        </authorList>
    </citation>
    <scope>NUCLEOTIDE SEQUENCE [LARGE SCALE GENOMIC DNA]</scope>
    <source>
        <strain evidence="5">CGMCC 1.12371</strain>
    </source>
</reference>
<keyword evidence="2 4" id="KW-0238">DNA-binding</keyword>
<dbReference type="EMBL" id="JBHTCA010000029">
    <property type="protein sequence ID" value="MFC7411354.1"/>
    <property type="molecule type" value="Genomic_DNA"/>
</dbReference>
<organism evidence="4 5">
    <name type="scientific">Hydrogenophaga atypica</name>
    <dbReference type="NCBI Taxonomy" id="249409"/>
    <lineage>
        <taxon>Bacteria</taxon>
        <taxon>Pseudomonadati</taxon>
        <taxon>Pseudomonadota</taxon>
        <taxon>Betaproteobacteria</taxon>
        <taxon>Burkholderiales</taxon>
        <taxon>Comamonadaceae</taxon>
        <taxon>Hydrogenophaga</taxon>
    </lineage>
</organism>
<protein>
    <submittedName>
        <fullName evidence="4">HU family DNA-binding protein</fullName>
    </submittedName>
</protein>
<sequence length="152" mass="15605">MATAKKLAPAKAAPKSTKPVAKPAAKAAATTSAKAAAKAAPAKPAAALKPIKEAFNKTTLAAHLAATSGVDVKSVRAVMAALENTVLASVHKKGAGAFTLPGMVRVAVQQVPAKKARKGIDPFTKEERVFKAKPASVKLKARFFKKLKDAAL</sequence>